<evidence type="ECO:0000313" key="2">
    <source>
        <dbReference type="Proteomes" id="UP000636800"/>
    </source>
</evidence>
<dbReference type="PANTHER" id="PTHR33413:SF35">
    <property type="entry name" value="OS09G0381600 PROTEIN"/>
    <property type="match status" value="1"/>
</dbReference>
<comment type="caution">
    <text evidence="1">The sequence shown here is derived from an EMBL/GenBank/DDBJ whole genome shotgun (WGS) entry which is preliminary data.</text>
</comment>
<dbReference type="AlphaFoldDB" id="A0A835R0T6"/>
<keyword evidence="2" id="KW-1185">Reference proteome</keyword>
<organism evidence="1 2">
    <name type="scientific">Vanilla planifolia</name>
    <name type="common">Vanilla</name>
    <dbReference type="NCBI Taxonomy" id="51239"/>
    <lineage>
        <taxon>Eukaryota</taxon>
        <taxon>Viridiplantae</taxon>
        <taxon>Streptophyta</taxon>
        <taxon>Embryophyta</taxon>
        <taxon>Tracheophyta</taxon>
        <taxon>Spermatophyta</taxon>
        <taxon>Magnoliopsida</taxon>
        <taxon>Liliopsida</taxon>
        <taxon>Asparagales</taxon>
        <taxon>Orchidaceae</taxon>
        <taxon>Vanilloideae</taxon>
        <taxon>Vanilleae</taxon>
        <taxon>Vanilla</taxon>
    </lineage>
</organism>
<evidence type="ECO:0000313" key="1">
    <source>
        <dbReference type="EMBL" id="KAG0479984.1"/>
    </source>
</evidence>
<dbReference type="Proteomes" id="UP000636800">
    <property type="component" value="Chromosome 5"/>
</dbReference>
<dbReference type="InterPro" id="IPR025322">
    <property type="entry name" value="PADRE_dom"/>
</dbReference>
<accession>A0A835R0T6</accession>
<gene>
    <name evidence="1" type="ORF">HPP92_010842</name>
</gene>
<sequence>MGNCHANDAAAAAIHHPDGRVERLYWPTSADEVMRTHPGYYVAQVTLCISKNNERPSASDDDGAAVRFTKVRLLRHRDLLLIGQVYRLVSFQEVTKAVRGRRHDRIRKAHTELVEQQKLELQHHVFQQGEGTALFDLKQEAIKHERERQRSSRCWRPSLESISEVGS</sequence>
<dbReference type="OrthoDB" id="1932658at2759"/>
<dbReference type="PANTHER" id="PTHR33413">
    <property type="entry name" value="EXPRESSED PROTEIN"/>
    <property type="match status" value="1"/>
</dbReference>
<reference evidence="1 2" key="1">
    <citation type="journal article" date="2020" name="Nat. Food">
        <title>A phased Vanilla planifolia genome enables genetic improvement of flavour and production.</title>
        <authorList>
            <person name="Hasing T."/>
            <person name="Tang H."/>
            <person name="Brym M."/>
            <person name="Khazi F."/>
            <person name="Huang T."/>
            <person name="Chambers A.H."/>
        </authorList>
    </citation>
    <scope>NUCLEOTIDE SEQUENCE [LARGE SCALE GENOMIC DNA]</scope>
    <source>
        <tissue evidence="1">Leaf</tissue>
    </source>
</reference>
<dbReference type="EMBL" id="JADCNL010000005">
    <property type="protein sequence ID" value="KAG0479984.1"/>
    <property type="molecule type" value="Genomic_DNA"/>
</dbReference>
<proteinExistence type="predicted"/>
<name>A0A835R0T6_VANPL</name>
<protein>
    <submittedName>
        <fullName evidence="1">Uncharacterized protein</fullName>
    </submittedName>
</protein>
<dbReference type="Pfam" id="PF14009">
    <property type="entry name" value="PADRE"/>
    <property type="match status" value="1"/>
</dbReference>